<protein>
    <submittedName>
        <fullName evidence="7">Flagellar hook-associated protein FlgL</fullName>
    </submittedName>
</protein>
<dbReference type="InterPro" id="IPR001029">
    <property type="entry name" value="Flagellin_N"/>
</dbReference>
<keyword evidence="7" id="KW-0969">Cilium</keyword>
<comment type="subcellular location">
    <subcellularLocation>
        <location evidence="1">Bacterial flagellum</location>
    </subcellularLocation>
    <subcellularLocation>
        <location evidence="2">Secreted</location>
    </subcellularLocation>
</comment>
<dbReference type="EMBL" id="LT615367">
    <property type="protein sequence ID" value="SLM62436.1"/>
    <property type="molecule type" value="Genomic_DNA"/>
</dbReference>
<dbReference type="GO" id="GO:0005576">
    <property type="term" value="C:extracellular region"/>
    <property type="evidence" value="ECO:0007669"/>
    <property type="project" value="UniProtKB-SubCell"/>
</dbReference>
<evidence type="ECO:0000313" key="7">
    <source>
        <dbReference type="EMBL" id="SLM62436.1"/>
    </source>
</evidence>
<dbReference type="GO" id="GO:0005198">
    <property type="term" value="F:structural molecule activity"/>
    <property type="evidence" value="ECO:0007669"/>
    <property type="project" value="InterPro"/>
</dbReference>
<proteinExistence type="inferred from homology"/>
<reference evidence="7 8" key="1">
    <citation type="submission" date="2016-09" db="EMBL/GenBank/DDBJ databases">
        <authorList>
            <person name="Reverchon S."/>
            <person name="Nasser W."/>
            <person name="Leonard S."/>
            <person name="Brochier C."/>
            <person name="Duprey A."/>
        </authorList>
    </citation>
    <scope>NUCLEOTIDE SEQUENCE [LARGE SCALE GENOMIC DNA]</scope>
    <source>
        <strain evidence="7 8">174/2</strain>
    </source>
</reference>
<dbReference type="GO" id="GO:0071973">
    <property type="term" value="P:bacterial-type flagellum-dependent cell motility"/>
    <property type="evidence" value="ECO:0007669"/>
    <property type="project" value="InterPro"/>
</dbReference>
<comment type="similarity">
    <text evidence="3">Belongs to the bacterial flagellin family.</text>
</comment>
<dbReference type="NCBIfam" id="TIGR02550">
    <property type="entry name" value="flagell_flgL"/>
    <property type="match status" value="1"/>
</dbReference>
<dbReference type="Gene3D" id="1.20.1330.10">
    <property type="entry name" value="f41 fragment of flagellin, N-terminal domain"/>
    <property type="match status" value="1"/>
</dbReference>
<gene>
    <name evidence="7" type="primary">flgL</name>
    <name evidence="7" type="ORF">DAQ1742_01454</name>
</gene>
<keyword evidence="7" id="KW-0282">Flagellum</keyword>
<dbReference type="AlphaFoldDB" id="A0A375A938"/>
<evidence type="ECO:0000256" key="5">
    <source>
        <dbReference type="ARBA" id="ARBA00023143"/>
    </source>
</evidence>
<evidence type="ECO:0000256" key="4">
    <source>
        <dbReference type="ARBA" id="ARBA00022525"/>
    </source>
</evidence>
<evidence type="ECO:0000256" key="2">
    <source>
        <dbReference type="ARBA" id="ARBA00004613"/>
    </source>
</evidence>
<dbReference type="InterPro" id="IPR001492">
    <property type="entry name" value="Flagellin"/>
</dbReference>
<keyword evidence="8" id="KW-1185">Reference proteome</keyword>
<keyword evidence="5" id="KW-0975">Bacterial flagellum</keyword>
<accession>A0A375A938</accession>
<evidence type="ECO:0000256" key="3">
    <source>
        <dbReference type="ARBA" id="ARBA00005709"/>
    </source>
</evidence>
<dbReference type="InterPro" id="IPR013384">
    <property type="entry name" value="Flagell_FlgL"/>
</dbReference>
<dbReference type="GO" id="GO:0009424">
    <property type="term" value="C:bacterial-type flagellum hook"/>
    <property type="evidence" value="ECO:0007669"/>
    <property type="project" value="InterPro"/>
</dbReference>
<dbReference type="PANTHER" id="PTHR42792">
    <property type="entry name" value="FLAGELLIN"/>
    <property type="match status" value="1"/>
</dbReference>
<keyword evidence="7" id="KW-0966">Cell projection</keyword>
<dbReference type="RefSeq" id="WP_180706258.1">
    <property type="nucleotide sequence ID" value="NZ_LT615367.1"/>
</dbReference>
<keyword evidence="4" id="KW-0964">Secreted</keyword>
<evidence type="ECO:0000259" key="6">
    <source>
        <dbReference type="Pfam" id="PF00669"/>
    </source>
</evidence>
<evidence type="ECO:0000256" key="1">
    <source>
        <dbReference type="ARBA" id="ARBA00004365"/>
    </source>
</evidence>
<dbReference type="SUPFAM" id="SSF64518">
    <property type="entry name" value="Phase 1 flagellin"/>
    <property type="match status" value="1"/>
</dbReference>
<evidence type="ECO:0000313" key="8">
    <source>
        <dbReference type="Proteomes" id="UP000294820"/>
    </source>
</evidence>
<name>A0A375A938_9GAMM</name>
<dbReference type="PANTHER" id="PTHR42792:SF1">
    <property type="entry name" value="FLAGELLAR HOOK-ASSOCIATED PROTEIN 3"/>
    <property type="match status" value="1"/>
</dbReference>
<feature type="domain" description="Flagellin N-terminal" evidence="6">
    <location>
        <begin position="4"/>
        <end position="140"/>
    </location>
</feature>
<dbReference type="Proteomes" id="UP000294820">
    <property type="component" value="Chromosome 1"/>
</dbReference>
<organism evidence="7 8">
    <name type="scientific">Dickeya aquatica</name>
    <dbReference type="NCBI Taxonomy" id="1401087"/>
    <lineage>
        <taxon>Bacteria</taxon>
        <taxon>Pseudomonadati</taxon>
        <taxon>Pseudomonadota</taxon>
        <taxon>Gammaproteobacteria</taxon>
        <taxon>Enterobacterales</taxon>
        <taxon>Pectobacteriaceae</taxon>
        <taxon>Dickeya</taxon>
    </lineage>
</organism>
<sequence length="309" mass="33002">MRLSTSIIFQQGMQGVTDGLSTFSKTGQQLASNTRVLTPSDDPIAASKAVMVNQAQAQNEQYTLARTFAENGMNSELSVLTNVVTALTTTSTTLVSADGTKNDNNRQLIATSLRGLKSQLLNLANSSDGNGNYIFGGYKTDSEPFTKDAAGTVSYVGGSQAISQQVDANRVMTVGHIGSEVFNNASGTADIFSALDTAIAALETPSQVRHQQCKMPILPLLNQLLPVLRTRITNVSSAQATLGVQLQEVDTLNSIGTDRSAANKQTLSDLLDIDLAATISTYKMQQQSLQASFTAFTDMQQLSLFQMNK</sequence>
<dbReference type="Pfam" id="PF00669">
    <property type="entry name" value="Flagellin_N"/>
    <property type="match status" value="1"/>
</dbReference>
<dbReference type="KEGG" id="daq:DAQ1742_01454"/>